<evidence type="ECO:0000259" key="5">
    <source>
        <dbReference type="Pfam" id="PF00370"/>
    </source>
</evidence>
<evidence type="ECO:0000256" key="2">
    <source>
        <dbReference type="ARBA" id="ARBA00022629"/>
    </source>
</evidence>
<keyword evidence="7" id="KW-1185">Reference proteome</keyword>
<organism evidence="6 7">
    <name type="scientific">Prauserella endophytica</name>
    <dbReference type="NCBI Taxonomy" id="1592324"/>
    <lineage>
        <taxon>Bacteria</taxon>
        <taxon>Bacillati</taxon>
        <taxon>Actinomycetota</taxon>
        <taxon>Actinomycetes</taxon>
        <taxon>Pseudonocardiales</taxon>
        <taxon>Pseudonocardiaceae</taxon>
        <taxon>Prauserella</taxon>
        <taxon>Prauserella coralliicola group</taxon>
    </lineage>
</organism>
<evidence type="ECO:0000256" key="1">
    <source>
        <dbReference type="ARBA" id="ARBA00009156"/>
    </source>
</evidence>
<dbReference type="InterPro" id="IPR050406">
    <property type="entry name" value="FGGY_Carb_Kinase"/>
</dbReference>
<feature type="domain" description="Carbohydrate kinase FGGY N-terminal" evidence="5">
    <location>
        <begin position="10"/>
        <end position="240"/>
    </location>
</feature>
<keyword evidence="2" id="KW-0859">Xylose metabolism</keyword>
<keyword evidence="3" id="KW-0808">Transferase</keyword>
<dbReference type="Proteomes" id="UP000309992">
    <property type="component" value="Unassembled WGS sequence"/>
</dbReference>
<dbReference type="Gene3D" id="3.30.420.40">
    <property type="match status" value="2"/>
</dbReference>
<dbReference type="Pfam" id="PF00370">
    <property type="entry name" value="FGGY_N"/>
    <property type="match status" value="1"/>
</dbReference>
<keyword evidence="2" id="KW-0119">Carbohydrate metabolism</keyword>
<proteinExistence type="inferred from homology"/>
<dbReference type="InterPro" id="IPR018484">
    <property type="entry name" value="FGGY_N"/>
</dbReference>
<gene>
    <name evidence="6" type="ORF">FCN18_28165</name>
</gene>
<dbReference type="PANTHER" id="PTHR43095:SF5">
    <property type="entry name" value="XYLULOSE KINASE"/>
    <property type="match status" value="1"/>
</dbReference>
<dbReference type="InterPro" id="IPR043129">
    <property type="entry name" value="ATPase_NBD"/>
</dbReference>
<dbReference type="SUPFAM" id="SSF53067">
    <property type="entry name" value="Actin-like ATPase domain"/>
    <property type="match status" value="2"/>
</dbReference>
<accession>A0ABY2RZE6</accession>
<dbReference type="EMBL" id="SWMS01000019">
    <property type="protein sequence ID" value="TKG64919.1"/>
    <property type="molecule type" value="Genomic_DNA"/>
</dbReference>
<evidence type="ECO:0000256" key="3">
    <source>
        <dbReference type="ARBA" id="ARBA00022679"/>
    </source>
</evidence>
<evidence type="ECO:0000313" key="7">
    <source>
        <dbReference type="Proteomes" id="UP000309992"/>
    </source>
</evidence>
<protein>
    <recommendedName>
        <fullName evidence="5">Carbohydrate kinase FGGY N-terminal domain-containing protein</fullName>
    </recommendedName>
</protein>
<sequence>MGTPSRRSGVVLGVDIGSTNLKVVALDVEGRIVARVRRPTPRASDDPSIDVLALFDVLEELVLEACGSRFAAEAVCAAGVGEDGALVDRSRQPLDHALAWFDPRRGALLQEITPGLAPSDGIGVATDAARTLVGWAWARRRPGAERADMWLALTDFASCRWSGRDFLSDTLAARTAAWRTASRTWDDGRVAATLGSPDLLPPVVRAGQVVGELRSARLREAGVLAPGAVVVAGGHDHPVGSWGVDRLSPGSIVDSMGTAEVVVTQARSAEAIAGARIDTAPAIRGEGLTLLRVEELARNVAWASQDPAVGDALRNLIAGTLTPDEHVHSTAFLPGAAGGARPRYAKDAPADPVSRASAVLGALAALGGEAIRDIAAHLPSAVPVYAAGGWARSRGWVDIKRLVTGETVDVITEPEVTATGAALLAATAIGRRIDAGAALAPSPAVGLRTPR</sequence>
<name>A0ABY2RZE6_9PSEU</name>
<evidence type="ECO:0000313" key="6">
    <source>
        <dbReference type="EMBL" id="TKG64919.1"/>
    </source>
</evidence>
<comment type="similarity">
    <text evidence="1">Belongs to the FGGY kinase family.</text>
</comment>
<reference evidence="6 7" key="1">
    <citation type="journal article" date="2015" name="Antonie Van Leeuwenhoek">
        <title>Prauserella endophytica sp. nov., an endophytic actinobacterium isolated from Tamarix taklamakanensis.</title>
        <authorList>
            <person name="Liu J.M."/>
            <person name="Habden X."/>
            <person name="Guo L."/>
            <person name="Tuo L."/>
            <person name="Jiang Z.K."/>
            <person name="Liu S.W."/>
            <person name="Liu X.F."/>
            <person name="Chen L."/>
            <person name="Li R.F."/>
            <person name="Zhang Y.Q."/>
            <person name="Sun C.H."/>
        </authorList>
    </citation>
    <scope>NUCLEOTIDE SEQUENCE [LARGE SCALE GENOMIC DNA]</scope>
    <source>
        <strain evidence="6 7">CGMCC 4.7182</strain>
    </source>
</reference>
<evidence type="ECO:0000256" key="4">
    <source>
        <dbReference type="ARBA" id="ARBA00022777"/>
    </source>
</evidence>
<dbReference type="PANTHER" id="PTHR43095">
    <property type="entry name" value="SUGAR KINASE"/>
    <property type="match status" value="1"/>
</dbReference>
<dbReference type="RefSeq" id="WP_137096516.1">
    <property type="nucleotide sequence ID" value="NZ_SWMS01000019.1"/>
</dbReference>
<comment type="caution">
    <text evidence="6">The sequence shown here is derived from an EMBL/GenBank/DDBJ whole genome shotgun (WGS) entry which is preliminary data.</text>
</comment>
<keyword evidence="4" id="KW-0418">Kinase</keyword>